<evidence type="ECO:0000313" key="1">
    <source>
        <dbReference type="EMBL" id="KAJ3008272.1"/>
    </source>
</evidence>
<gene>
    <name evidence="1" type="ORF">NUW54_g3220</name>
</gene>
<sequence>MDSAKLSLDNTLGAMYLAAVIGGCMYGVTTLQTYTYFGRYSSDNMYLKSLIFFLWIIDTIHAALVTRSMYTYLVTDFTDILAVVRPTWTLFPATLVLTRVIHRSRSLHWPSIDMRATQRTVSQNMALGRNWYLALAIALSVLTTFGASMALAILGAHLPSWFDLHKFAWLLILALSWSIAADVLIAAALCVLLIRKRTGFQRSDTILRRLVIYSVNTGVLSSMCALACVITYTTMPDNFIFMAFYCSYPKMILNCLLATLNGRAGLRNMTALHGTDSSSELARPRRMRHGRRTRSMDPYGDKAGLDMVIDIGFTGSAEENTGPGWLGGQANIEVAQRPGSKAIESDSIRQRIISSVFTKLNGETYAGHIKIWEEAPADEGGKKPRYIILSQANDSQGFIHKSKLNANGSFSVGKTWRLNELRGIEVLNPLAFNITMSRTYRWQTENQTDQSNFLSSLVQLFRIVTGGNAPLELIGVREPAEASSRPPPLTFSRMERAPTPTGGVPLPPASPRRPIANGYAESPQRNGRASAVSSYAPATPGPRLRLREQVA</sequence>
<dbReference type="Proteomes" id="UP001144978">
    <property type="component" value="Unassembled WGS sequence"/>
</dbReference>
<comment type="caution">
    <text evidence="1">The sequence shown here is derived from an EMBL/GenBank/DDBJ whole genome shotgun (WGS) entry which is preliminary data.</text>
</comment>
<organism evidence="1 2">
    <name type="scientific">Trametes sanguinea</name>
    <dbReference type="NCBI Taxonomy" id="158606"/>
    <lineage>
        <taxon>Eukaryota</taxon>
        <taxon>Fungi</taxon>
        <taxon>Dikarya</taxon>
        <taxon>Basidiomycota</taxon>
        <taxon>Agaricomycotina</taxon>
        <taxon>Agaricomycetes</taxon>
        <taxon>Polyporales</taxon>
        <taxon>Polyporaceae</taxon>
        <taxon>Trametes</taxon>
    </lineage>
</organism>
<protein>
    <submittedName>
        <fullName evidence="1">Uncharacterized protein</fullName>
    </submittedName>
</protein>
<proteinExistence type="predicted"/>
<accession>A0ACC1Q4J2</accession>
<reference evidence="1" key="1">
    <citation type="submission" date="2022-08" db="EMBL/GenBank/DDBJ databases">
        <title>Genome Sequence of Pycnoporus sanguineus.</title>
        <authorList>
            <person name="Buettner E."/>
        </authorList>
    </citation>
    <scope>NUCLEOTIDE SEQUENCE</scope>
    <source>
        <strain evidence="1">CG-C14</strain>
    </source>
</reference>
<dbReference type="EMBL" id="JANSHE010000660">
    <property type="protein sequence ID" value="KAJ3008272.1"/>
    <property type="molecule type" value="Genomic_DNA"/>
</dbReference>
<keyword evidence="2" id="KW-1185">Reference proteome</keyword>
<evidence type="ECO:0000313" key="2">
    <source>
        <dbReference type="Proteomes" id="UP001144978"/>
    </source>
</evidence>
<name>A0ACC1Q4J2_9APHY</name>